<sequence>MGRNNLAGAWGEGVAAEYLRKKRFTILACNYRCRFGEIDIIAGNRKYLVFVEVKLRRSDRFAAAREFVGLEKQRRLRTTAMLWLQENPDGRQPRFDVIEIYAPEGVDTAHPEIYHWEDAFQ</sequence>
<dbReference type="HAMAP" id="MF_00048">
    <property type="entry name" value="UPF0102"/>
    <property type="match status" value="1"/>
</dbReference>
<dbReference type="Pfam" id="PF02021">
    <property type="entry name" value="UPF0102"/>
    <property type="match status" value="1"/>
</dbReference>
<reference evidence="3" key="2">
    <citation type="journal article" date="2021" name="PeerJ">
        <title>Extensive microbial diversity within the chicken gut microbiome revealed by metagenomics and culture.</title>
        <authorList>
            <person name="Gilroy R."/>
            <person name="Ravi A."/>
            <person name="Getino M."/>
            <person name="Pursley I."/>
            <person name="Horton D.L."/>
            <person name="Alikhan N.F."/>
            <person name="Baker D."/>
            <person name="Gharbi K."/>
            <person name="Hall N."/>
            <person name="Watson M."/>
            <person name="Adriaenssens E.M."/>
            <person name="Foster-Nyarko E."/>
            <person name="Jarju S."/>
            <person name="Secka A."/>
            <person name="Antonio M."/>
            <person name="Oren A."/>
            <person name="Chaudhuri R.R."/>
            <person name="La Ragione R."/>
            <person name="Hildebrand F."/>
            <person name="Pallen M.J."/>
        </authorList>
    </citation>
    <scope>NUCLEOTIDE SEQUENCE</scope>
    <source>
        <strain evidence="3">ChiHjej9B8-7071</strain>
    </source>
</reference>
<dbReference type="GO" id="GO:0003676">
    <property type="term" value="F:nucleic acid binding"/>
    <property type="evidence" value="ECO:0007669"/>
    <property type="project" value="InterPro"/>
</dbReference>
<comment type="caution">
    <text evidence="3">The sequence shown here is derived from an EMBL/GenBank/DDBJ whole genome shotgun (WGS) entry which is preliminary data.</text>
</comment>
<dbReference type="InterPro" id="IPR011335">
    <property type="entry name" value="Restrct_endonuc-II-like"/>
</dbReference>
<dbReference type="NCBIfam" id="NF009150">
    <property type="entry name" value="PRK12497.1-3"/>
    <property type="match status" value="1"/>
</dbReference>
<name>A0A9D1A7J5_9FIRM</name>
<dbReference type="EMBL" id="DVGD01000076">
    <property type="protein sequence ID" value="HIR09287.1"/>
    <property type="molecule type" value="Genomic_DNA"/>
</dbReference>
<dbReference type="AlphaFoldDB" id="A0A9D1A7J5"/>
<evidence type="ECO:0000313" key="4">
    <source>
        <dbReference type="Proteomes" id="UP000824258"/>
    </source>
</evidence>
<evidence type="ECO:0000256" key="2">
    <source>
        <dbReference type="HAMAP-Rule" id="MF_00048"/>
    </source>
</evidence>
<evidence type="ECO:0000313" key="3">
    <source>
        <dbReference type="EMBL" id="HIR09287.1"/>
    </source>
</evidence>
<dbReference type="InterPro" id="IPR003509">
    <property type="entry name" value="UPF0102_YraN-like"/>
</dbReference>
<comment type="similarity">
    <text evidence="1 2">Belongs to the UPF0102 family.</text>
</comment>
<organism evidence="3 4">
    <name type="scientific">Candidatus Avoscillospira stercoripullorum</name>
    <dbReference type="NCBI Taxonomy" id="2840709"/>
    <lineage>
        <taxon>Bacteria</taxon>
        <taxon>Bacillati</taxon>
        <taxon>Bacillota</taxon>
        <taxon>Clostridia</taxon>
        <taxon>Eubacteriales</taxon>
        <taxon>Oscillospiraceae</taxon>
        <taxon>Oscillospiraceae incertae sedis</taxon>
        <taxon>Candidatus Avoscillospira</taxon>
    </lineage>
</organism>
<evidence type="ECO:0000256" key="1">
    <source>
        <dbReference type="ARBA" id="ARBA00006738"/>
    </source>
</evidence>
<proteinExistence type="inferred from homology"/>
<dbReference type="PANTHER" id="PTHR34039:SF1">
    <property type="entry name" value="UPF0102 PROTEIN YRAN"/>
    <property type="match status" value="1"/>
</dbReference>
<dbReference type="Gene3D" id="3.40.1350.10">
    <property type="match status" value="1"/>
</dbReference>
<dbReference type="Proteomes" id="UP000824258">
    <property type="component" value="Unassembled WGS sequence"/>
</dbReference>
<gene>
    <name evidence="3" type="ORF">IAA70_02665</name>
</gene>
<reference evidence="3" key="1">
    <citation type="submission" date="2020-10" db="EMBL/GenBank/DDBJ databases">
        <authorList>
            <person name="Gilroy R."/>
        </authorList>
    </citation>
    <scope>NUCLEOTIDE SEQUENCE</scope>
    <source>
        <strain evidence="3">ChiHjej9B8-7071</strain>
    </source>
</reference>
<dbReference type="SUPFAM" id="SSF52980">
    <property type="entry name" value="Restriction endonuclease-like"/>
    <property type="match status" value="1"/>
</dbReference>
<protein>
    <recommendedName>
        <fullName evidence="2">UPF0102 protein IAA70_02665</fullName>
    </recommendedName>
</protein>
<accession>A0A9D1A7J5</accession>
<dbReference type="InterPro" id="IPR011856">
    <property type="entry name" value="tRNA_endonuc-like_dom_sf"/>
</dbReference>
<dbReference type="PANTHER" id="PTHR34039">
    <property type="entry name" value="UPF0102 PROTEIN YRAN"/>
    <property type="match status" value="1"/>
</dbReference>
<dbReference type="CDD" id="cd20736">
    <property type="entry name" value="PoNe_Nuclease"/>
    <property type="match status" value="1"/>
</dbReference>